<dbReference type="SMART" id="SM00248">
    <property type="entry name" value="ANK"/>
    <property type="match status" value="4"/>
</dbReference>
<sequence length="333" mass="37905">MAAQHSTLQSRETTRNAPSCSSTQEPRRSGLQAEIHRAPPGHAEHEDECPGRPSEDQRLGPGPREPKQGDTFHLAAKSGLRDTCLLLLRKGARLNAANKQGQTALHLSAYHGHHSVAKLLIKRGIDKRATDDKGSVALHAAACKGNLECCRVLVEADRVSGKEKNKRDRYPFDYAFNNGHQKVFQFLLQSLPFKGFATLPQGIQEKLHSHTHKALKERNKSAVETIVESMWWEAGFGSTKRHEEQPCSNFRELIKLYPSIAEKVMNKCTTTCPTTRFKSYDFRIFEDNYFIRREKKRSGLDLPQSPFYQDSWRVMPFAEEMVTDNLLWKKEHP</sequence>
<protein>
    <submittedName>
        <fullName evidence="5">Putative ankyrin repeat, PH and SEC7 domain containing protein secG-like</fullName>
    </submittedName>
</protein>
<feature type="repeat" description="ANK" evidence="3">
    <location>
        <begin position="100"/>
        <end position="132"/>
    </location>
</feature>
<evidence type="ECO:0000313" key="5">
    <source>
        <dbReference type="EMBL" id="ROT75701.1"/>
    </source>
</evidence>
<keyword evidence="1" id="KW-0677">Repeat</keyword>
<comment type="caution">
    <text evidence="5">The sequence shown here is derived from an EMBL/GenBank/DDBJ whole genome shotgun (WGS) entry which is preliminary data.</text>
</comment>
<dbReference type="InterPro" id="IPR036770">
    <property type="entry name" value="Ankyrin_rpt-contain_sf"/>
</dbReference>
<dbReference type="PROSITE" id="PS50297">
    <property type="entry name" value="ANK_REP_REGION"/>
    <property type="match status" value="1"/>
</dbReference>
<dbReference type="PROSITE" id="PS50088">
    <property type="entry name" value="ANK_REPEAT"/>
    <property type="match status" value="2"/>
</dbReference>
<dbReference type="AlphaFoldDB" id="A0A423TGX9"/>
<evidence type="ECO:0000256" key="4">
    <source>
        <dbReference type="SAM" id="MobiDB-lite"/>
    </source>
</evidence>
<feature type="region of interest" description="Disordered" evidence="4">
    <location>
        <begin position="1"/>
        <end position="70"/>
    </location>
</feature>
<evidence type="ECO:0000313" key="6">
    <source>
        <dbReference type="Proteomes" id="UP000283509"/>
    </source>
</evidence>
<dbReference type="STRING" id="6689.A0A423TGX9"/>
<keyword evidence="6" id="KW-1185">Reference proteome</keyword>
<evidence type="ECO:0000256" key="3">
    <source>
        <dbReference type="PROSITE-ProRule" id="PRU00023"/>
    </source>
</evidence>
<keyword evidence="2 3" id="KW-0040">ANK repeat</keyword>
<dbReference type="OrthoDB" id="6366928at2759"/>
<dbReference type="EMBL" id="QCYY01001744">
    <property type="protein sequence ID" value="ROT75701.1"/>
    <property type="molecule type" value="Genomic_DNA"/>
</dbReference>
<reference evidence="5 6" key="1">
    <citation type="submission" date="2018-04" db="EMBL/GenBank/DDBJ databases">
        <authorList>
            <person name="Zhang X."/>
            <person name="Yuan J."/>
            <person name="Li F."/>
            <person name="Xiang J."/>
        </authorList>
    </citation>
    <scope>NUCLEOTIDE SEQUENCE [LARGE SCALE GENOMIC DNA]</scope>
    <source>
        <tissue evidence="5">Muscle</tissue>
    </source>
</reference>
<evidence type="ECO:0000256" key="1">
    <source>
        <dbReference type="ARBA" id="ARBA00022737"/>
    </source>
</evidence>
<dbReference type="Proteomes" id="UP000283509">
    <property type="component" value="Unassembled WGS sequence"/>
</dbReference>
<dbReference type="InterPro" id="IPR050776">
    <property type="entry name" value="Ank_Repeat/CDKN_Inhibitor"/>
</dbReference>
<feature type="compositionally biased region" description="Polar residues" evidence="4">
    <location>
        <begin position="1"/>
        <end position="24"/>
    </location>
</feature>
<name>A0A423TGX9_PENVA</name>
<dbReference type="InterPro" id="IPR002110">
    <property type="entry name" value="Ankyrin_rpt"/>
</dbReference>
<dbReference type="Pfam" id="PF12796">
    <property type="entry name" value="Ank_2"/>
    <property type="match status" value="1"/>
</dbReference>
<feature type="repeat" description="ANK" evidence="3">
    <location>
        <begin position="67"/>
        <end position="99"/>
    </location>
</feature>
<dbReference type="PANTHER" id="PTHR24201">
    <property type="entry name" value="ANK_REP_REGION DOMAIN-CONTAINING PROTEIN"/>
    <property type="match status" value="1"/>
</dbReference>
<proteinExistence type="predicted"/>
<dbReference type="SUPFAM" id="SSF48403">
    <property type="entry name" value="Ankyrin repeat"/>
    <property type="match status" value="1"/>
</dbReference>
<accession>A0A423TGX9</accession>
<organism evidence="5 6">
    <name type="scientific">Penaeus vannamei</name>
    <name type="common">Whiteleg shrimp</name>
    <name type="synonym">Litopenaeus vannamei</name>
    <dbReference type="NCBI Taxonomy" id="6689"/>
    <lineage>
        <taxon>Eukaryota</taxon>
        <taxon>Metazoa</taxon>
        <taxon>Ecdysozoa</taxon>
        <taxon>Arthropoda</taxon>
        <taxon>Crustacea</taxon>
        <taxon>Multicrustacea</taxon>
        <taxon>Malacostraca</taxon>
        <taxon>Eumalacostraca</taxon>
        <taxon>Eucarida</taxon>
        <taxon>Decapoda</taxon>
        <taxon>Dendrobranchiata</taxon>
        <taxon>Penaeoidea</taxon>
        <taxon>Penaeidae</taxon>
        <taxon>Penaeus</taxon>
    </lineage>
</organism>
<evidence type="ECO:0000256" key="2">
    <source>
        <dbReference type="ARBA" id="ARBA00023043"/>
    </source>
</evidence>
<gene>
    <name evidence="5" type="ORF">C7M84_005745</name>
</gene>
<feature type="compositionally biased region" description="Basic and acidic residues" evidence="4">
    <location>
        <begin position="34"/>
        <end position="70"/>
    </location>
</feature>
<dbReference type="Gene3D" id="1.25.40.20">
    <property type="entry name" value="Ankyrin repeat-containing domain"/>
    <property type="match status" value="1"/>
</dbReference>
<reference evidence="5 6" key="2">
    <citation type="submission" date="2019-01" db="EMBL/GenBank/DDBJ databases">
        <title>The decoding of complex shrimp genome reveals the adaptation for benthos swimmer, frequently molting mechanism and breeding impact on genome.</title>
        <authorList>
            <person name="Sun Y."/>
            <person name="Gao Y."/>
            <person name="Yu Y."/>
        </authorList>
    </citation>
    <scope>NUCLEOTIDE SEQUENCE [LARGE SCALE GENOMIC DNA]</scope>
    <source>
        <tissue evidence="5">Muscle</tissue>
    </source>
</reference>